<dbReference type="InterPro" id="IPR036736">
    <property type="entry name" value="ACP-like_sf"/>
</dbReference>
<feature type="domain" description="Carrier" evidence="3">
    <location>
        <begin position="1"/>
        <end position="77"/>
    </location>
</feature>
<name>A0A7Z1IL91_9GAMM</name>
<dbReference type="RefSeq" id="WP_094625925.1">
    <property type="nucleotide sequence ID" value="NZ_NEFY01000020.1"/>
</dbReference>
<keyword evidence="2" id="KW-0597">Phosphoprotein</keyword>
<proteinExistence type="predicted"/>
<evidence type="ECO:0000313" key="4">
    <source>
        <dbReference type="EMBL" id="OZC34900.1"/>
    </source>
</evidence>
<sequence>MNREEAVKIVMSMLEKNVEDLEMSEDKMGKTLVDLGVDSLDVMLVIMDVGEAAGVAISDDEAEGLDTPEKIVEFILK</sequence>
<evidence type="ECO:0000256" key="2">
    <source>
        <dbReference type="ARBA" id="ARBA00022553"/>
    </source>
</evidence>
<dbReference type="InterPro" id="IPR009081">
    <property type="entry name" value="PP-bd_ACP"/>
</dbReference>
<accession>A0A7Z1IL91</accession>
<protein>
    <recommendedName>
        <fullName evidence="3">Carrier domain-containing protein</fullName>
    </recommendedName>
</protein>
<dbReference type="EMBL" id="NEFY01000020">
    <property type="protein sequence ID" value="OZC34900.1"/>
    <property type="molecule type" value="Genomic_DNA"/>
</dbReference>
<dbReference type="PROSITE" id="PS50075">
    <property type="entry name" value="CARRIER"/>
    <property type="match status" value="1"/>
</dbReference>
<evidence type="ECO:0000313" key="5">
    <source>
        <dbReference type="Proteomes" id="UP000216984"/>
    </source>
</evidence>
<organism evidence="4 5">
    <name type="scientific">Marinobacter vinifirmus</name>
    <dbReference type="NCBI Taxonomy" id="355591"/>
    <lineage>
        <taxon>Bacteria</taxon>
        <taxon>Pseudomonadati</taxon>
        <taxon>Pseudomonadota</taxon>
        <taxon>Gammaproteobacteria</taxon>
        <taxon>Pseudomonadales</taxon>
        <taxon>Marinobacteraceae</taxon>
        <taxon>Marinobacter</taxon>
    </lineage>
</organism>
<dbReference type="Pfam" id="PF00550">
    <property type="entry name" value="PP-binding"/>
    <property type="match status" value="1"/>
</dbReference>
<reference evidence="4 5" key="1">
    <citation type="submission" date="2017-06" db="EMBL/GenBank/DDBJ databases">
        <title>Draft genome sequence of the halophilic bacterium Marinobacter vinifirmus FB1.</title>
        <authorList>
            <person name="Stepanov V.G."/>
            <person name="Roberts D.J."/>
            <person name="Fox G.E."/>
        </authorList>
    </citation>
    <scope>NUCLEOTIDE SEQUENCE [LARGE SCALE GENOMIC DNA]</scope>
    <source>
        <strain evidence="4 5">FB1</strain>
    </source>
</reference>
<keyword evidence="5" id="KW-1185">Reference proteome</keyword>
<gene>
    <name evidence="4" type="ORF">B9Q17_09840</name>
</gene>
<dbReference type="Proteomes" id="UP000216984">
    <property type="component" value="Unassembled WGS sequence"/>
</dbReference>
<evidence type="ECO:0000259" key="3">
    <source>
        <dbReference type="PROSITE" id="PS50075"/>
    </source>
</evidence>
<dbReference type="AlphaFoldDB" id="A0A7Z1IL91"/>
<evidence type="ECO:0000256" key="1">
    <source>
        <dbReference type="ARBA" id="ARBA00022450"/>
    </source>
</evidence>
<dbReference type="InterPro" id="IPR006162">
    <property type="entry name" value="Ppantetheine_attach_site"/>
</dbReference>
<dbReference type="SUPFAM" id="SSF47336">
    <property type="entry name" value="ACP-like"/>
    <property type="match status" value="1"/>
</dbReference>
<dbReference type="Gene3D" id="1.10.1200.10">
    <property type="entry name" value="ACP-like"/>
    <property type="match status" value="1"/>
</dbReference>
<dbReference type="PROSITE" id="PS00012">
    <property type="entry name" value="PHOSPHOPANTETHEINE"/>
    <property type="match status" value="1"/>
</dbReference>
<comment type="caution">
    <text evidence="4">The sequence shown here is derived from an EMBL/GenBank/DDBJ whole genome shotgun (WGS) entry which is preliminary data.</text>
</comment>
<keyword evidence="1" id="KW-0596">Phosphopantetheine</keyword>